<dbReference type="GO" id="GO:0022857">
    <property type="term" value="F:transmembrane transporter activity"/>
    <property type="evidence" value="ECO:0007669"/>
    <property type="project" value="InterPro"/>
</dbReference>
<evidence type="ECO:0000256" key="2">
    <source>
        <dbReference type="ARBA" id="ARBA00022475"/>
    </source>
</evidence>
<evidence type="ECO:0000256" key="11">
    <source>
        <dbReference type="SAM" id="Phobius"/>
    </source>
</evidence>
<feature type="transmembrane region" description="Helical" evidence="11">
    <location>
        <begin position="6"/>
        <end position="24"/>
    </location>
</feature>
<keyword evidence="3" id="KW-0444">Lipid biosynthesis</keyword>
<dbReference type="EMBL" id="JACORT010000002">
    <property type="protein sequence ID" value="MBC5782754.1"/>
    <property type="molecule type" value="Genomic_DNA"/>
</dbReference>
<feature type="transmembrane region" description="Helical" evidence="11">
    <location>
        <begin position="209"/>
        <end position="228"/>
    </location>
</feature>
<evidence type="ECO:0000259" key="12">
    <source>
        <dbReference type="Pfam" id="PF00892"/>
    </source>
</evidence>
<evidence type="ECO:0000313" key="13">
    <source>
        <dbReference type="EMBL" id="MBC5782754.1"/>
    </source>
</evidence>
<keyword evidence="8 11" id="KW-1133">Transmembrane helix</keyword>
<feature type="transmembrane region" description="Helical" evidence="11">
    <location>
        <begin position="173"/>
        <end position="197"/>
    </location>
</feature>
<dbReference type="PANTHER" id="PTHR30561:SF9">
    <property type="entry name" value="4-AMINO-4-DEOXY-L-ARABINOSE-PHOSPHOUNDECAPRENOL FLIPPASE SUBUNIT ARNF-RELATED"/>
    <property type="match status" value="1"/>
</dbReference>
<keyword evidence="4" id="KW-0997">Cell inner membrane</keyword>
<dbReference type="InterPro" id="IPR000620">
    <property type="entry name" value="EamA_dom"/>
</dbReference>
<feature type="domain" description="EamA" evidence="12">
    <location>
        <begin position="144"/>
        <end position="277"/>
    </location>
</feature>
<dbReference type="Gene3D" id="1.10.3730.20">
    <property type="match status" value="2"/>
</dbReference>
<keyword evidence="5" id="KW-0441">Lipid A biosynthesis</keyword>
<evidence type="ECO:0000256" key="1">
    <source>
        <dbReference type="ARBA" id="ARBA00004651"/>
    </source>
</evidence>
<dbReference type="Pfam" id="PF00892">
    <property type="entry name" value="EamA"/>
    <property type="match status" value="1"/>
</dbReference>
<accession>A0A923SAG6</accession>
<keyword evidence="10 11" id="KW-0472">Membrane</keyword>
<dbReference type="PANTHER" id="PTHR30561">
    <property type="entry name" value="SMR FAMILY PROTON-DEPENDENT DRUG EFFLUX TRANSPORTER SUGE"/>
    <property type="match status" value="1"/>
</dbReference>
<sequence length="281" mass="28681">MILTWPIALAVLFAALLHASWNALVKSGTDKAMDTAVMNLIGGAMAVPVVLVAGLPSAAAWPWLLGSAAIHVVYYALLTAAYRHGELALTYPLMRGVAPLLVALVSVAAFAEPLSTAGWTGVLGVCAGVLVLGLSRHGLESGRAVALALANAVVIAGYTVVDAHGVRASGTAAGYVATLFVLNAVPFGAVVLARRGWRPLAEHAVRRGPLTALGAAASLGSYGIALWAMTRAPVASVAALRETSVLFAALIGAWQLQERFTPRRALGTAAIVAGVAALRLG</sequence>
<name>A0A923SAG6_9BURK</name>
<dbReference type="GO" id="GO:0005886">
    <property type="term" value="C:plasma membrane"/>
    <property type="evidence" value="ECO:0007669"/>
    <property type="project" value="UniProtKB-SubCell"/>
</dbReference>
<feature type="transmembrane region" description="Helical" evidence="11">
    <location>
        <begin position="144"/>
        <end position="161"/>
    </location>
</feature>
<keyword evidence="7" id="KW-0448">Lipopolysaccharide biosynthesis</keyword>
<protein>
    <submittedName>
        <fullName evidence="13">EamA family transporter</fullName>
    </submittedName>
</protein>
<proteinExistence type="predicted"/>
<dbReference type="SUPFAM" id="SSF103481">
    <property type="entry name" value="Multidrug resistance efflux transporter EmrE"/>
    <property type="match status" value="2"/>
</dbReference>
<evidence type="ECO:0000256" key="3">
    <source>
        <dbReference type="ARBA" id="ARBA00022516"/>
    </source>
</evidence>
<evidence type="ECO:0000256" key="6">
    <source>
        <dbReference type="ARBA" id="ARBA00022692"/>
    </source>
</evidence>
<evidence type="ECO:0000256" key="10">
    <source>
        <dbReference type="ARBA" id="ARBA00023136"/>
    </source>
</evidence>
<evidence type="ECO:0000256" key="9">
    <source>
        <dbReference type="ARBA" id="ARBA00023098"/>
    </source>
</evidence>
<evidence type="ECO:0000256" key="8">
    <source>
        <dbReference type="ARBA" id="ARBA00022989"/>
    </source>
</evidence>
<dbReference type="Proteomes" id="UP000608513">
    <property type="component" value="Unassembled WGS sequence"/>
</dbReference>
<feature type="transmembrane region" description="Helical" evidence="11">
    <location>
        <begin position="93"/>
        <end position="111"/>
    </location>
</feature>
<comment type="caution">
    <text evidence="13">The sequence shown here is derived from an EMBL/GenBank/DDBJ whole genome shotgun (WGS) entry which is preliminary data.</text>
</comment>
<dbReference type="GO" id="GO:0009245">
    <property type="term" value="P:lipid A biosynthetic process"/>
    <property type="evidence" value="ECO:0007669"/>
    <property type="project" value="UniProtKB-KW"/>
</dbReference>
<keyword evidence="2" id="KW-1003">Cell membrane</keyword>
<dbReference type="GO" id="GO:0009103">
    <property type="term" value="P:lipopolysaccharide biosynthetic process"/>
    <property type="evidence" value="ECO:0007669"/>
    <property type="project" value="UniProtKB-KW"/>
</dbReference>
<comment type="subcellular location">
    <subcellularLocation>
        <location evidence="1">Cell membrane</location>
        <topology evidence="1">Multi-pass membrane protein</topology>
    </subcellularLocation>
</comment>
<organism evidence="13 14">
    <name type="scientific">Ramlibacter cellulosilyticus</name>
    <dbReference type="NCBI Taxonomy" id="2764187"/>
    <lineage>
        <taxon>Bacteria</taxon>
        <taxon>Pseudomonadati</taxon>
        <taxon>Pseudomonadota</taxon>
        <taxon>Betaproteobacteria</taxon>
        <taxon>Burkholderiales</taxon>
        <taxon>Comamonadaceae</taxon>
        <taxon>Ramlibacter</taxon>
    </lineage>
</organism>
<gene>
    <name evidence="13" type="ORF">H8N03_07335</name>
</gene>
<dbReference type="InterPro" id="IPR000390">
    <property type="entry name" value="Small_drug/metabolite_transptr"/>
</dbReference>
<evidence type="ECO:0000256" key="7">
    <source>
        <dbReference type="ARBA" id="ARBA00022985"/>
    </source>
</evidence>
<keyword evidence="9" id="KW-0443">Lipid metabolism</keyword>
<reference evidence="13" key="1">
    <citation type="submission" date="2020-08" db="EMBL/GenBank/DDBJ databases">
        <title>Ramlibacter sp. USB13 16S ribosomal RNA gene genome sequencing and assembly.</title>
        <authorList>
            <person name="Kang M."/>
        </authorList>
    </citation>
    <scope>NUCLEOTIDE SEQUENCE</scope>
    <source>
        <strain evidence="13">USB13</strain>
    </source>
</reference>
<dbReference type="AlphaFoldDB" id="A0A923SAG6"/>
<evidence type="ECO:0000256" key="5">
    <source>
        <dbReference type="ARBA" id="ARBA00022556"/>
    </source>
</evidence>
<feature type="transmembrane region" description="Helical" evidence="11">
    <location>
        <begin position="117"/>
        <end position="135"/>
    </location>
</feature>
<keyword evidence="14" id="KW-1185">Reference proteome</keyword>
<feature type="transmembrane region" description="Helical" evidence="11">
    <location>
        <begin position="61"/>
        <end position="81"/>
    </location>
</feature>
<evidence type="ECO:0000256" key="4">
    <source>
        <dbReference type="ARBA" id="ARBA00022519"/>
    </source>
</evidence>
<feature type="transmembrane region" description="Helical" evidence="11">
    <location>
        <begin position="234"/>
        <end position="254"/>
    </location>
</feature>
<dbReference type="RefSeq" id="WP_187075502.1">
    <property type="nucleotide sequence ID" value="NZ_JACORT010000002.1"/>
</dbReference>
<dbReference type="InterPro" id="IPR037185">
    <property type="entry name" value="EmrE-like"/>
</dbReference>
<keyword evidence="6 11" id="KW-0812">Transmembrane</keyword>
<feature type="transmembrane region" description="Helical" evidence="11">
    <location>
        <begin position="36"/>
        <end position="55"/>
    </location>
</feature>
<evidence type="ECO:0000313" key="14">
    <source>
        <dbReference type="Proteomes" id="UP000608513"/>
    </source>
</evidence>